<comment type="caution">
    <text evidence="2">The sequence shown here is derived from an EMBL/GenBank/DDBJ whole genome shotgun (WGS) entry which is preliminary data.</text>
</comment>
<gene>
    <name evidence="2" type="ORF">B296_00051722</name>
</gene>
<feature type="region of interest" description="Disordered" evidence="1">
    <location>
        <begin position="1"/>
        <end position="41"/>
    </location>
</feature>
<feature type="compositionally biased region" description="Basic and acidic residues" evidence="1">
    <location>
        <begin position="30"/>
        <end position="41"/>
    </location>
</feature>
<reference evidence="2 3" key="1">
    <citation type="journal article" date="2014" name="Agronomy (Basel)">
        <title>A Draft Genome Sequence for Ensete ventricosum, the Drought-Tolerant Tree Against Hunger.</title>
        <authorList>
            <person name="Harrison J."/>
            <person name="Moore K.A."/>
            <person name="Paszkiewicz K."/>
            <person name="Jones T."/>
            <person name="Grant M."/>
            <person name="Ambacheew D."/>
            <person name="Muzemil S."/>
            <person name="Studholme D.J."/>
        </authorList>
    </citation>
    <scope>NUCLEOTIDE SEQUENCE [LARGE SCALE GENOMIC DNA]</scope>
</reference>
<evidence type="ECO:0000256" key="1">
    <source>
        <dbReference type="SAM" id="MobiDB-lite"/>
    </source>
</evidence>
<sequence>MDGGCCGTRTVGQAEHERDEVDVPEGVEGGDLRQDQHERPKDDNKFIKLHHAIWPRDQVYGLQKRCRSSDSTTLNRVLLVTEQQAGSMA</sequence>
<evidence type="ECO:0000313" key="2">
    <source>
        <dbReference type="EMBL" id="RRT32553.1"/>
    </source>
</evidence>
<dbReference type="Proteomes" id="UP000287651">
    <property type="component" value="Unassembled WGS sequence"/>
</dbReference>
<name>A0A426WZA3_ENSVE</name>
<organism evidence="2 3">
    <name type="scientific">Ensete ventricosum</name>
    <name type="common">Abyssinian banana</name>
    <name type="synonym">Musa ensete</name>
    <dbReference type="NCBI Taxonomy" id="4639"/>
    <lineage>
        <taxon>Eukaryota</taxon>
        <taxon>Viridiplantae</taxon>
        <taxon>Streptophyta</taxon>
        <taxon>Embryophyta</taxon>
        <taxon>Tracheophyta</taxon>
        <taxon>Spermatophyta</taxon>
        <taxon>Magnoliopsida</taxon>
        <taxon>Liliopsida</taxon>
        <taxon>Zingiberales</taxon>
        <taxon>Musaceae</taxon>
        <taxon>Ensete</taxon>
    </lineage>
</organism>
<protein>
    <submittedName>
        <fullName evidence="2">Uncharacterized protein</fullName>
    </submittedName>
</protein>
<proteinExistence type="predicted"/>
<dbReference type="EMBL" id="AMZH03031528">
    <property type="protein sequence ID" value="RRT32553.1"/>
    <property type="molecule type" value="Genomic_DNA"/>
</dbReference>
<evidence type="ECO:0000313" key="3">
    <source>
        <dbReference type="Proteomes" id="UP000287651"/>
    </source>
</evidence>
<accession>A0A426WZA3</accession>
<dbReference type="AlphaFoldDB" id="A0A426WZA3"/>